<dbReference type="Proteomes" id="UP001054902">
    <property type="component" value="Unassembled WGS sequence"/>
</dbReference>
<dbReference type="InterPro" id="IPR040032">
    <property type="entry name" value="DENND1A/B/C"/>
</dbReference>
<feature type="region of interest" description="Disordered" evidence="1">
    <location>
        <begin position="890"/>
        <end position="979"/>
    </location>
</feature>
<dbReference type="Gene3D" id="3.40.50.11500">
    <property type="match status" value="1"/>
</dbReference>
<dbReference type="SUPFAM" id="SSF48464">
    <property type="entry name" value="ENTH/VHS domain"/>
    <property type="match status" value="1"/>
</dbReference>
<feature type="domain" description="UDENN" evidence="2">
    <location>
        <begin position="45"/>
        <end position="645"/>
    </location>
</feature>
<dbReference type="InterPro" id="IPR043153">
    <property type="entry name" value="DENN_C"/>
</dbReference>
<dbReference type="SMART" id="SM00799">
    <property type="entry name" value="DENN"/>
    <property type="match status" value="1"/>
</dbReference>
<dbReference type="Pfam" id="PF02141">
    <property type="entry name" value="DENN"/>
    <property type="match status" value="1"/>
</dbReference>
<feature type="region of interest" description="Disordered" evidence="1">
    <location>
        <begin position="1"/>
        <end position="26"/>
    </location>
</feature>
<dbReference type="InterPro" id="IPR008942">
    <property type="entry name" value="ENTH_VHS"/>
</dbReference>
<keyword evidence="4" id="KW-1185">Reference proteome</keyword>
<dbReference type="PROSITE" id="PS50211">
    <property type="entry name" value="DENN"/>
    <property type="match status" value="1"/>
</dbReference>
<dbReference type="GO" id="GO:0005829">
    <property type="term" value="C:cytosol"/>
    <property type="evidence" value="ECO:0007669"/>
    <property type="project" value="TreeGrafter"/>
</dbReference>
<evidence type="ECO:0000256" key="1">
    <source>
        <dbReference type="SAM" id="MobiDB-lite"/>
    </source>
</evidence>
<gene>
    <name evidence="3" type="ORF">CTEN210_16780</name>
</gene>
<dbReference type="PANTHER" id="PTHR13196">
    <property type="entry name" value="DENN DOMAIN-CONTAINING"/>
    <property type="match status" value="1"/>
</dbReference>
<reference evidence="3 4" key="1">
    <citation type="journal article" date="2021" name="Sci. Rep.">
        <title>The genome of the diatom Chaetoceros tenuissimus carries an ancient integrated fragment of an extant virus.</title>
        <authorList>
            <person name="Hongo Y."/>
            <person name="Kimura K."/>
            <person name="Takaki Y."/>
            <person name="Yoshida Y."/>
            <person name="Baba S."/>
            <person name="Kobayashi G."/>
            <person name="Nagasaki K."/>
            <person name="Hano T."/>
            <person name="Tomaru Y."/>
        </authorList>
    </citation>
    <scope>NUCLEOTIDE SEQUENCE [LARGE SCALE GENOMIC DNA]</scope>
    <source>
        <strain evidence="3 4">NIES-3715</strain>
    </source>
</reference>
<dbReference type="InterPro" id="IPR001194">
    <property type="entry name" value="cDENN_dom"/>
</dbReference>
<dbReference type="PANTHER" id="PTHR13196:SF14">
    <property type="entry name" value="UDENN DOMAIN-CONTAINING PROTEIN"/>
    <property type="match status" value="1"/>
</dbReference>
<dbReference type="AlphaFoldDB" id="A0AAD3HEL4"/>
<dbReference type="GO" id="GO:0005085">
    <property type="term" value="F:guanyl-nucleotide exchange factor activity"/>
    <property type="evidence" value="ECO:0007669"/>
    <property type="project" value="InterPro"/>
</dbReference>
<dbReference type="InterPro" id="IPR037516">
    <property type="entry name" value="Tripartite_DENN"/>
</dbReference>
<dbReference type="GO" id="GO:0032456">
    <property type="term" value="P:endocytic recycling"/>
    <property type="evidence" value="ECO:0007669"/>
    <property type="project" value="TreeGrafter"/>
</dbReference>
<protein>
    <recommendedName>
        <fullName evidence="2">UDENN domain-containing protein</fullName>
    </recommendedName>
</protein>
<organism evidence="3 4">
    <name type="scientific">Chaetoceros tenuissimus</name>
    <dbReference type="NCBI Taxonomy" id="426638"/>
    <lineage>
        <taxon>Eukaryota</taxon>
        <taxon>Sar</taxon>
        <taxon>Stramenopiles</taxon>
        <taxon>Ochrophyta</taxon>
        <taxon>Bacillariophyta</taxon>
        <taxon>Coscinodiscophyceae</taxon>
        <taxon>Chaetocerotophycidae</taxon>
        <taxon>Chaetocerotales</taxon>
        <taxon>Chaetocerotaceae</taxon>
        <taxon>Chaetoceros</taxon>
    </lineage>
</organism>
<evidence type="ECO:0000313" key="3">
    <source>
        <dbReference type="EMBL" id="GFH60304.1"/>
    </source>
</evidence>
<feature type="compositionally biased region" description="Basic and acidic residues" evidence="1">
    <location>
        <begin position="920"/>
        <end position="935"/>
    </location>
</feature>
<accession>A0AAD3HEL4</accession>
<feature type="compositionally biased region" description="Polar residues" evidence="1">
    <location>
        <begin position="969"/>
        <end position="979"/>
    </location>
</feature>
<sequence>MFGGKKTRKRREEGDQERSLEDHTGNLVPKPFMEMTYVFDFFVDLPHPAASFKNERAKIIQPPGELHPGIVELLDPSKLSRISIFAFPDYEIEKDSDETKQQSGGILNKWDHDVFSNLPFHISFSLLLDSGIRVYAHVLRYLPVHHRVKSRIDVGKRAERAYVILTRTIGGEEFYRSLLKTIQAVAIQNLNVNIESRKKYNLITAFLHAIYKRQCLLRYKFAESCEKKVYKLLPEEYKYVNIYGTEFYHLLLRDKDVVGNGIFLKSDVATFRLPVSLQPGYDGNNFSYECEDLDTLIVPLLRCLGPTKTMRVLASMLCENRIIFISKYADTLCACVRAAMAMISQGLLFWRHVTIAVLPPHLFKYLTAGAPYLVGILEKHLNKVDRSKLEDVIRINLDTADVKTYNMADPRKTAPDVMDPKYLKKQKKKYNGVEMLHKDLTDVYEADKKLWAVALNNTESNSETSEIIKKNKNSSLRDAGKNVSENNMGNEKKEEGFFDTAELFVKTFQESSTSLNSDEKNGIMSSMADSEASNVDSNNAQVRVTRPVTKAPYQLCSCAIGEENIKASLICFFLEMYGDIGMYLATSKEDGRSLKVDKKKFLSRKTQLGIAEKSPMYYVVKQFSRSIMFERFVNGFVKDMDRFKKGMVLLDHVPIFSLCQRHLRKSKSEFTTEEIRRVVFATIEGCPEHKYIDKLEQIRDLTLALTGEKAFERESEIEEIKQLMTACKDCNASFGQVVAVCWLRIGETRSNYWKHTHAGLNLLKSLVLRGPTTAVAAANDGIAEIYALCFYENKNADAERLIRAAASELFQLLTHLPLLYLRRRKVEATDFKKKQPPDETIVWSNYLIRRLPRDVGFKHIHVMFAPSENITSSLKIKKNDIAQDAKEQLKMPASAVDDSMRRKEISRQKARNPNPSYQAREMHSSSERDFYKEDGGGNNAMRGFEPPQRRRESRVIQNRYPNEMVNGGDNFSRSRSSQQFHDIGTGLNSAISKNSRTASYNEFNSRR</sequence>
<feature type="compositionally biased region" description="Basic and acidic residues" evidence="1">
    <location>
        <begin position="10"/>
        <end position="24"/>
    </location>
</feature>
<dbReference type="GO" id="GO:0006897">
    <property type="term" value="P:endocytosis"/>
    <property type="evidence" value="ECO:0007669"/>
    <property type="project" value="TreeGrafter"/>
</dbReference>
<dbReference type="Gene3D" id="1.25.40.90">
    <property type="match status" value="1"/>
</dbReference>
<comment type="caution">
    <text evidence="3">The sequence shown here is derived from an EMBL/GenBank/DDBJ whole genome shotgun (WGS) entry which is preliminary data.</text>
</comment>
<feature type="compositionally biased region" description="Basic and acidic residues" evidence="1">
    <location>
        <begin position="898"/>
        <end position="907"/>
    </location>
</feature>
<dbReference type="GO" id="GO:1901981">
    <property type="term" value="F:phosphatidylinositol phosphate binding"/>
    <property type="evidence" value="ECO:0007669"/>
    <property type="project" value="TreeGrafter"/>
</dbReference>
<name>A0AAD3HEL4_9STRA</name>
<dbReference type="EMBL" id="BLLK01000069">
    <property type="protein sequence ID" value="GFH60304.1"/>
    <property type="molecule type" value="Genomic_DNA"/>
</dbReference>
<evidence type="ECO:0000313" key="4">
    <source>
        <dbReference type="Proteomes" id="UP001054902"/>
    </source>
</evidence>
<proteinExistence type="predicted"/>
<evidence type="ECO:0000259" key="2">
    <source>
        <dbReference type="PROSITE" id="PS50211"/>
    </source>
</evidence>